<dbReference type="SUPFAM" id="SSF50978">
    <property type="entry name" value="WD40 repeat-like"/>
    <property type="match status" value="1"/>
</dbReference>
<reference evidence="12" key="2">
    <citation type="submission" date="2025-09" db="UniProtKB">
        <authorList>
            <consortium name="Ensembl"/>
        </authorList>
    </citation>
    <scope>IDENTIFICATION</scope>
</reference>
<evidence type="ECO:0000256" key="3">
    <source>
        <dbReference type="ARBA" id="ARBA00005043"/>
    </source>
</evidence>
<evidence type="ECO:0000256" key="2">
    <source>
        <dbReference type="ARBA" id="ARBA00004496"/>
    </source>
</evidence>
<keyword evidence="9" id="KW-0677">Repeat</keyword>
<evidence type="ECO:0000313" key="12">
    <source>
        <dbReference type="Ensembl" id="ENSMMNP00015015695.1"/>
    </source>
</evidence>
<dbReference type="GO" id="GO:0005737">
    <property type="term" value="C:cytoplasm"/>
    <property type="evidence" value="ECO:0007669"/>
    <property type="project" value="UniProtKB-SubCell"/>
</dbReference>
<keyword evidence="13" id="KW-1185">Reference proteome</keyword>
<dbReference type="InterPro" id="IPR037289">
    <property type="entry name" value="Elp2"/>
</dbReference>
<evidence type="ECO:0000256" key="1">
    <source>
        <dbReference type="ARBA" id="ARBA00004123"/>
    </source>
</evidence>
<comment type="subcellular location">
    <subcellularLocation>
        <location evidence="2">Cytoplasm</location>
    </subcellularLocation>
    <subcellularLocation>
        <location evidence="1">Nucleus</location>
    </subcellularLocation>
</comment>
<reference evidence="12" key="1">
    <citation type="submission" date="2025-08" db="UniProtKB">
        <authorList>
            <consortium name="Ensembl"/>
        </authorList>
    </citation>
    <scope>IDENTIFICATION</scope>
</reference>
<dbReference type="Proteomes" id="UP000694561">
    <property type="component" value="Unplaced"/>
</dbReference>
<evidence type="ECO:0000256" key="9">
    <source>
        <dbReference type="ARBA" id="ARBA00022737"/>
    </source>
</evidence>
<evidence type="ECO:0000256" key="4">
    <source>
        <dbReference type="ARBA" id="ARBA00005881"/>
    </source>
</evidence>
<keyword evidence="10" id="KW-0539">Nucleus</keyword>
<dbReference type="Ensembl" id="ENSMMNT00015017222.1">
    <property type="protein sequence ID" value="ENSMMNP00015015695.1"/>
    <property type="gene ID" value="ENSMMNG00015011565.1"/>
</dbReference>
<dbReference type="PANTHER" id="PTHR44111:SF1">
    <property type="entry name" value="ELONGATOR COMPLEX PROTEIN 2"/>
    <property type="match status" value="1"/>
</dbReference>
<dbReference type="PANTHER" id="PTHR44111">
    <property type="entry name" value="ELONGATOR COMPLEX PROTEIN 2"/>
    <property type="match status" value="1"/>
</dbReference>
<keyword evidence="8" id="KW-0819">tRNA processing</keyword>
<evidence type="ECO:0000256" key="7">
    <source>
        <dbReference type="ARBA" id="ARBA00022574"/>
    </source>
</evidence>
<keyword evidence="7 11" id="KW-0853">WD repeat</keyword>
<accession>A0A8C6BH60</accession>
<keyword evidence="6" id="KW-0963">Cytoplasm</keyword>
<name>A0A8C6BH60_MONMO</name>
<feature type="repeat" description="WD" evidence="11">
    <location>
        <begin position="54"/>
        <end position="99"/>
    </location>
</feature>
<evidence type="ECO:0000256" key="8">
    <source>
        <dbReference type="ARBA" id="ARBA00022694"/>
    </source>
</evidence>
<evidence type="ECO:0000256" key="5">
    <source>
        <dbReference type="ARBA" id="ARBA00020267"/>
    </source>
</evidence>
<evidence type="ECO:0000256" key="10">
    <source>
        <dbReference type="ARBA" id="ARBA00023242"/>
    </source>
</evidence>
<comment type="pathway">
    <text evidence="3">tRNA modification; 5-methoxycarbonylmethyl-2-thiouridine-tRNA biosynthesis.</text>
</comment>
<evidence type="ECO:0000256" key="11">
    <source>
        <dbReference type="PROSITE-ProRule" id="PRU00221"/>
    </source>
</evidence>
<dbReference type="GO" id="GO:0005634">
    <property type="term" value="C:nucleus"/>
    <property type="evidence" value="ECO:0007669"/>
    <property type="project" value="UniProtKB-SubCell"/>
</dbReference>
<comment type="similarity">
    <text evidence="4">Belongs to the WD repeat ELP2 family.</text>
</comment>
<dbReference type="InterPro" id="IPR036322">
    <property type="entry name" value="WD40_repeat_dom_sf"/>
</dbReference>
<dbReference type="UniPathway" id="UPA00988"/>
<dbReference type="GeneTree" id="ENSGT00390000000916"/>
<dbReference type="AlphaFoldDB" id="A0A8C6BH60"/>
<evidence type="ECO:0000256" key="6">
    <source>
        <dbReference type="ARBA" id="ARBA00022490"/>
    </source>
</evidence>
<protein>
    <recommendedName>
        <fullName evidence="5">Elongator complex protein 2</fullName>
    </recommendedName>
</protein>
<dbReference type="GO" id="GO:0002098">
    <property type="term" value="P:tRNA wobble uridine modification"/>
    <property type="evidence" value="ECO:0007669"/>
    <property type="project" value="InterPro"/>
</dbReference>
<dbReference type="GO" id="GO:0033588">
    <property type="term" value="C:elongator holoenzyme complex"/>
    <property type="evidence" value="ECO:0007669"/>
    <property type="project" value="InterPro"/>
</dbReference>
<organism evidence="12 13">
    <name type="scientific">Monodon monoceros</name>
    <name type="common">Narwhal</name>
    <name type="synonym">Ceratodon monodon</name>
    <dbReference type="NCBI Taxonomy" id="40151"/>
    <lineage>
        <taxon>Eukaryota</taxon>
        <taxon>Metazoa</taxon>
        <taxon>Chordata</taxon>
        <taxon>Craniata</taxon>
        <taxon>Vertebrata</taxon>
        <taxon>Euteleostomi</taxon>
        <taxon>Mammalia</taxon>
        <taxon>Eutheria</taxon>
        <taxon>Laurasiatheria</taxon>
        <taxon>Artiodactyla</taxon>
        <taxon>Whippomorpha</taxon>
        <taxon>Cetacea</taxon>
        <taxon>Odontoceti</taxon>
        <taxon>Monodontidae</taxon>
        <taxon>Monodon</taxon>
    </lineage>
</organism>
<dbReference type="InterPro" id="IPR001680">
    <property type="entry name" value="WD40_rpt"/>
</dbReference>
<proteinExistence type="inferred from homology"/>
<dbReference type="InterPro" id="IPR015943">
    <property type="entry name" value="WD40/YVTN_repeat-like_dom_sf"/>
</dbReference>
<dbReference type="Gene3D" id="2.130.10.10">
    <property type="entry name" value="YVTN repeat-like/Quinoprotein amine dehydrogenase"/>
    <property type="match status" value="1"/>
</dbReference>
<sequence>IVAPVLETPHVFCCPNRVWGGLSWSSRPRGLLAFSTSCSVVLYDPQKSVVITNLNGHTARVNCIQWICKQDGSSTELVSGGSDIQVIHWDIENNQSLRLE</sequence>
<evidence type="ECO:0000313" key="13">
    <source>
        <dbReference type="Proteomes" id="UP000694561"/>
    </source>
</evidence>
<dbReference type="PROSITE" id="PS50082">
    <property type="entry name" value="WD_REPEATS_2"/>
    <property type="match status" value="1"/>
</dbReference>